<dbReference type="GO" id="GO:0032259">
    <property type="term" value="P:methylation"/>
    <property type="evidence" value="ECO:0007669"/>
    <property type="project" value="UniProtKB-KW"/>
</dbReference>
<dbReference type="Pfam" id="PF13649">
    <property type="entry name" value="Methyltransf_25"/>
    <property type="match status" value="1"/>
</dbReference>
<protein>
    <recommendedName>
        <fullName evidence="4">Methyltransferase domain-containing protein</fullName>
    </recommendedName>
</protein>
<keyword evidence="6" id="KW-1185">Reference proteome</keyword>
<keyword evidence="3" id="KW-0949">S-adenosyl-L-methionine</keyword>
<name>A0A6P2DF12_9BACT</name>
<evidence type="ECO:0000313" key="5">
    <source>
        <dbReference type="EMBL" id="VTS00286.1"/>
    </source>
</evidence>
<dbReference type="GO" id="GO:0008168">
    <property type="term" value="F:methyltransferase activity"/>
    <property type="evidence" value="ECO:0007669"/>
    <property type="project" value="UniProtKB-KW"/>
</dbReference>
<evidence type="ECO:0000256" key="3">
    <source>
        <dbReference type="ARBA" id="ARBA00022691"/>
    </source>
</evidence>
<sequence>MSGAVTVFLSRLHTRDRIPELMDDPAIDPTEHRRALAGLVRLNRFSNSVGVLWPAIANLSGRLKRTVRVLDVATGSGDVPRKLLARAERASVSIEVAGCDVSPTAIEEASRHPSAARFFVHDALRDPLPNGFDVVTCSLFLHHLSEDDAITLLANMKSAAGALVLVNDLLRSRFNYCAVWAACRVLTGSRVVWFDGPASVRSAFTPAEALALAERAGLVGATARSKFPSRFLLSWSRE</sequence>
<accession>A0A6P2DF12</accession>
<feature type="domain" description="Methyltransferase" evidence="4">
    <location>
        <begin position="69"/>
        <end position="158"/>
    </location>
</feature>
<keyword evidence="2" id="KW-0808">Transferase</keyword>
<dbReference type="KEGG" id="gms:SOIL9_82350"/>
<evidence type="ECO:0000256" key="1">
    <source>
        <dbReference type="ARBA" id="ARBA00022603"/>
    </source>
</evidence>
<dbReference type="InterPro" id="IPR041698">
    <property type="entry name" value="Methyltransf_25"/>
</dbReference>
<reference evidence="5 6" key="1">
    <citation type="submission" date="2019-05" db="EMBL/GenBank/DDBJ databases">
        <authorList>
            <consortium name="Science for Life Laboratories"/>
        </authorList>
    </citation>
    <scope>NUCLEOTIDE SEQUENCE [LARGE SCALE GENOMIC DNA]</scope>
    <source>
        <strain evidence="5">Soil9</strain>
    </source>
</reference>
<dbReference type="Proteomes" id="UP000464178">
    <property type="component" value="Chromosome"/>
</dbReference>
<dbReference type="Gene3D" id="3.40.50.150">
    <property type="entry name" value="Vaccinia Virus protein VP39"/>
    <property type="match status" value="1"/>
</dbReference>
<dbReference type="AlphaFoldDB" id="A0A6P2DF12"/>
<dbReference type="CDD" id="cd02440">
    <property type="entry name" value="AdoMet_MTases"/>
    <property type="match status" value="1"/>
</dbReference>
<organism evidence="5 6">
    <name type="scientific">Gemmata massiliana</name>
    <dbReference type="NCBI Taxonomy" id="1210884"/>
    <lineage>
        <taxon>Bacteria</taxon>
        <taxon>Pseudomonadati</taxon>
        <taxon>Planctomycetota</taxon>
        <taxon>Planctomycetia</taxon>
        <taxon>Gemmatales</taxon>
        <taxon>Gemmataceae</taxon>
        <taxon>Gemmata</taxon>
    </lineage>
</organism>
<dbReference type="PANTHER" id="PTHR43464:SF19">
    <property type="entry name" value="UBIQUINONE BIOSYNTHESIS O-METHYLTRANSFERASE, MITOCHONDRIAL"/>
    <property type="match status" value="1"/>
</dbReference>
<evidence type="ECO:0000256" key="2">
    <source>
        <dbReference type="ARBA" id="ARBA00022679"/>
    </source>
</evidence>
<dbReference type="PANTHER" id="PTHR43464">
    <property type="entry name" value="METHYLTRANSFERASE"/>
    <property type="match status" value="1"/>
</dbReference>
<keyword evidence="1" id="KW-0489">Methyltransferase</keyword>
<evidence type="ECO:0000259" key="4">
    <source>
        <dbReference type="Pfam" id="PF13649"/>
    </source>
</evidence>
<gene>
    <name evidence="5" type="ORF">SOIL9_82350</name>
</gene>
<proteinExistence type="predicted"/>
<dbReference type="EMBL" id="LR593886">
    <property type="protein sequence ID" value="VTS00286.1"/>
    <property type="molecule type" value="Genomic_DNA"/>
</dbReference>
<evidence type="ECO:0000313" key="6">
    <source>
        <dbReference type="Proteomes" id="UP000464178"/>
    </source>
</evidence>
<dbReference type="SUPFAM" id="SSF53335">
    <property type="entry name" value="S-adenosyl-L-methionine-dependent methyltransferases"/>
    <property type="match status" value="1"/>
</dbReference>
<dbReference type="InterPro" id="IPR029063">
    <property type="entry name" value="SAM-dependent_MTases_sf"/>
</dbReference>